<evidence type="ECO:0000313" key="2">
    <source>
        <dbReference type="EMBL" id="OIJ22745.1"/>
    </source>
</evidence>
<keyword evidence="4" id="KW-1185">Reference proteome</keyword>
<organism evidence="2 4">
    <name type="scientific">Anaerobacillus isosaccharinicus</name>
    <dbReference type="NCBI Taxonomy" id="1532552"/>
    <lineage>
        <taxon>Bacteria</taxon>
        <taxon>Bacillati</taxon>
        <taxon>Bacillota</taxon>
        <taxon>Bacilli</taxon>
        <taxon>Bacillales</taxon>
        <taxon>Bacillaceae</taxon>
        <taxon>Anaerobacillus</taxon>
    </lineage>
</organism>
<reference evidence="3 4" key="2">
    <citation type="journal article" date="2017" name="Genome Announc.">
        <title>Draft Genome Sequences of Four Alkaliphilic Bacteria Belonging to the Anaerobacillus Genus.</title>
        <authorList>
            <person name="Bassil N.M."/>
            <person name="Lloyd J.R."/>
        </authorList>
    </citation>
    <scope>NUCLEOTIDE SEQUENCE [LARGE SCALE GENOMIC DNA]</scope>
    <source>
        <strain evidence="3 4">NB2006</strain>
    </source>
</reference>
<evidence type="ECO:0000313" key="4">
    <source>
        <dbReference type="Proteomes" id="UP000180175"/>
    </source>
</evidence>
<dbReference type="Gene3D" id="3.40.630.30">
    <property type="match status" value="1"/>
</dbReference>
<sequence length="184" mass="21209">MGAIKPRHYKMKNGETILLRTAFVHDAENLLNFNKEIIKEAPYLLTTEEEFTLTLEQENQFLKQMIDDSGKLAIIAEYQNEIIGFLDFHSGFKQRIKHQGSFGMSVSNQFRSQGVGIALLTTLLDWGKEHPIIEKICLEVFSDNESAISLYKKFGFVEEGKRVKAIKISNENYYDLIEMAFFTK</sequence>
<proteinExistence type="predicted"/>
<dbReference type="AlphaFoldDB" id="A0A1S2MGB7"/>
<evidence type="ECO:0000259" key="1">
    <source>
        <dbReference type="PROSITE" id="PS51186"/>
    </source>
</evidence>
<dbReference type="KEGG" id="aia:AWH56_018450"/>
<dbReference type="Proteomes" id="UP000180175">
    <property type="component" value="Chromosome"/>
</dbReference>
<accession>A0A1S2MGB7</accession>
<dbReference type="PANTHER" id="PTHR43415:SF3">
    <property type="entry name" value="GNAT-FAMILY ACETYLTRANSFERASE"/>
    <property type="match status" value="1"/>
</dbReference>
<gene>
    <name evidence="3" type="ORF">AWH56_018450</name>
    <name evidence="2" type="ORF">AWH56_04685</name>
</gene>
<dbReference type="Pfam" id="PF00583">
    <property type="entry name" value="Acetyltransf_1"/>
    <property type="match status" value="1"/>
</dbReference>
<dbReference type="PANTHER" id="PTHR43415">
    <property type="entry name" value="SPERMIDINE N(1)-ACETYLTRANSFERASE"/>
    <property type="match status" value="1"/>
</dbReference>
<dbReference type="PROSITE" id="PS51186">
    <property type="entry name" value="GNAT"/>
    <property type="match status" value="1"/>
</dbReference>
<dbReference type="GO" id="GO:0016747">
    <property type="term" value="F:acyltransferase activity, transferring groups other than amino-acyl groups"/>
    <property type="evidence" value="ECO:0007669"/>
    <property type="project" value="InterPro"/>
</dbReference>
<dbReference type="EMBL" id="LQXD01000030">
    <property type="protein sequence ID" value="OIJ22745.1"/>
    <property type="molecule type" value="Genomic_DNA"/>
</dbReference>
<dbReference type="OrthoDB" id="9802340at2"/>
<dbReference type="InterPro" id="IPR000182">
    <property type="entry name" value="GNAT_dom"/>
</dbReference>
<evidence type="ECO:0000313" key="3">
    <source>
        <dbReference type="EMBL" id="QOY34690.1"/>
    </source>
</evidence>
<dbReference type="EMBL" id="CP063356">
    <property type="protein sequence ID" value="QOY34690.1"/>
    <property type="molecule type" value="Genomic_DNA"/>
</dbReference>
<reference evidence="3" key="4">
    <citation type="submission" date="2020-10" db="EMBL/GenBank/DDBJ databases">
        <authorList>
            <person name="Bassil N.M."/>
            <person name="Lloyd J.R."/>
        </authorList>
    </citation>
    <scope>NUCLEOTIDE SEQUENCE</scope>
    <source>
        <strain evidence="3">NB2006</strain>
    </source>
</reference>
<reference evidence="2 4" key="1">
    <citation type="submission" date="2016-10" db="EMBL/GenBank/DDBJ databases">
        <title>Draft genome sequences of four alkaliphilic bacteria belonging to the Anaerobacillus genus.</title>
        <authorList>
            <person name="Bassil N.M."/>
            <person name="Lloyd J.R."/>
        </authorList>
    </citation>
    <scope>NUCLEOTIDE SEQUENCE [LARGE SCALE GENOMIC DNA]</scope>
    <source>
        <strain evidence="2 4">NB2006</strain>
    </source>
</reference>
<protein>
    <submittedName>
        <fullName evidence="2">GNAT family N-acetyltransferase</fullName>
    </submittedName>
</protein>
<dbReference type="SUPFAM" id="SSF55729">
    <property type="entry name" value="Acyl-CoA N-acyltransferases (Nat)"/>
    <property type="match status" value="1"/>
</dbReference>
<keyword evidence="2" id="KW-0808">Transferase</keyword>
<feature type="domain" description="N-acetyltransferase" evidence="1">
    <location>
        <begin position="17"/>
        <end position="180"/>
    </location>
</feature>
<dbReference type="RefSeq" id="WP_071316021.1">
    <property type="nucleotide sequence ID" value="NZ_CP063356.2"/>
</dbReference>
<name>A0A1S2MGB7_9BACI</name>
<dbReference type="CDD" id="cd04301">
    <property type="entry name" value="NAT_SF"/>
    <property type="match status" value="1"/>
</dbReference>
<reference evidence="3 4" key="3">
    <citation type="journal article" date="2019" name="Int. J. Syst. Evol. Microbiol.">
        <title>Anaerobacillus isosaccharinicus sp. nov., an alkaliphilic bacterium which degrades isosaccharinic acid.</title>
        <authorList>
            <person name="Bassil N.M."/>
            <person name="Lloyd J.R."/>
        </authorList>
    </citation>
    <scope>NUCLEOTIDE SEQUENCE [LARGE SCALE GENOMIC DNA]</scope>
    <source>
        <strain evidence="3 4">NB2006</strain>
    </source>
</reference>
<dbReference type="InterPro" id="IPR016181">
    <property type="entry name" value="Acyl_CoA_acyltransferase"/>
</dbReference>